<dbReference type="InParanoid" id="A0A163KL44"/>
<dbReference type="EMBL" id="LT554937">
    <property type="protein sequence ID" value="SAM08923.1"/>
    <property type="molecule type" value="Genomic_DNA"/>
</dbReference>
<keyword evidence="3" id="KW-1185">Reference proteome</keyword>
<evidence type="ECO:0000313" key="3">
    <source>
        <dbReference type="Proteomes" id="UP000078561"/>
    </source>
</evidence>
<feature type="region of interest" description="Disordered" evidence="1">
    <location>
        <begin position="205"/>
        <end position="225"/>
    </location>
</feature>
<sequence length="308" mass="34407">MLRPFDKTTQKRRGVGSVDENEAGTNNVPSVDGSFKDRALSNSSLNKKPSNVTTTTTTKKPDLFGRKKSSNQVLKEKSRSITPNERGKSDPMKTPWKALTPVKRPSPHGPSPVAKRLDSGPSEKVAQVSSIEQQHDDIEYGFGSEQESPYVPDDVTPIDFDDFDCAVNMDAYETTDAPLDEIDSFPHKRRHFQTDADLAIIDESDNDERRHEDLSPPSFEVSTPPCIDSDHTTLTVNDTIEYCPPREQELPYTPDTDPVDLTLFGSAVHLSAYDLSRYFDEQVDFLGELLTDDAPLDLLDDYGLYFGK</sequence>
<feature type="compositionally biased region" description="Basic and acidic residues" evidence="1">
    <location>
        <begin position="74"/>
        <end position="91"/>
    </location>
</feature>
<name>A0A163KL44_ABSGL</name>
<feature type="region of interest" description="Disordered" evidence="1">
    <location>
        <begin position="1"/>
        <end position="132"/>
    </location>
</feature>
<gene>
    <name evidence="2" type="primary">ABSGL_14589.1 scaffold 14663</name>
</gene>
<dbReference type="Proteomes" id="UP000078561">
    <property type="component" value="Unassembled WGS sequence"/>
</dbReference>
<dbReference type="AlphaFoldDB" id="A0A163KL44"/>
<feature type="compositionally biased region" description="Low complexity" evidence="1">
    <location>
        <begin position="40"/>
        <end position="58"/>
    </location>
</feature>
<proteinExistence type="predicted"/>
<protein>
    <submittedName>
        <fullName evidence="2">Uncharacterized protein</fullName>
    </submittedName>
</protein>
<dbReference type="OrthoDB" id="2289512at2759"/>
<accession>A0A163KL44</accession>
<reference evidence="2" key="1">
    <citation type="submission" date="2016-04" db="EMBL/GenBank/DDBJ databases">
        <authorList>
            <person name="Evans L.H."/>
            <person name="Alamgir A."/>
            <person name="Owens N."/>
            <person name="Weber N.D."/>
            <person name="Virtaneva K."/>
            <person name="Barbian K."/>
            <person name="Babar A."/>
            <person name="Rosenke K."/>
        </authorList>
    </citation>
    <scope>NUCLEOTIDE SEQUENCE [LARGE SCALE GENOMIC DNA]</scope>
    <source>
        <strain evidence="2">CBS 101.48</strain>
    </source>
</reference>
<evidence type="ECO:0000256" key="1">
    <source>
        <dbReference type="SAM" id="MobiDB-lite"/>
    </source>
</evidence>
<evidence type="ECO:0000313" key="2">
    <source>
        <dbReference type="EMBL" id="SAM08923.1"/>
    </source>
</evidence>
<organism evidence="2">
    <name type="scientific">Absidia glauca</name>
    <name type="common">Pin mould</name>
    <dbReference type="NCBI Taxonomy" id="4829"/>
    <lineage>
        <taxon>Eukaryota</taxon>
        <taxon>Fungi</taxon>
        <taxon>Fungi incertae sedis</taxon>
        <taxon>Mucoromycota</taxon>
        <taxon>Mucoromycotina</taxon>
        <taxon>Mucoromycetes</taxon>
        <taxon>Mucorales</taxon>
        <taxon>Cunninghamellaceae</taxon>
        <taxon>Absidia</taxon>
    </lineage>
</organism>